<dbReference type="Proteomes" id="UP000297540">
    <property type="component" value="Unassembled WGS sequence"/>
</dbReference>
<evidence type="ECO:0000313" key="2">
    <source>
        <dbReference type="EMBL" id="TFF36852.1"/>
    </source>
</evidence>
<protein>
    <submittedName>
        <fullName evidence="2">DUF4261 domain-containing protein</fullName>
    </submittedName>
</protein>
<organism evidence="2 3">
    <name type="scientific">Mucilaginibacter psychrotolerans</name>
    <dbReference type="NCBI Taxonomy" id="1524096"/>
    <lineage>
        <taxon>Bacteria</taxon>
        <taxon>Pseudomonadati</taxon>
        <taxon>Bacteroidota</taxon>
        <taxon>Sphingobacteriia</taxon>
        <taxon>Sphingobacteriales</taxon>
        <taxon>Sphingobacteriaceae</taxon>
        <taxon>Mucilaginibacter</taxon>
    </lineage>
</organism>
<proteinExistence type="predicted"/>
<dbReference type="InterPro" id="IPR025357">
    <property type="entry name" value="DUF4261"/>
</dbReference>
<dbReference type="EMBL" id="SOZE01000013">
    <property type="protein sequence ID" value="TFF36852.1"/>
    <property type="molecule type" value="Genomic_DNA"/>
</dbReference>
<dbReference type="OrthoDB" id="4827574at2"/>
<dbReference type="Pfam" id="PF14080">
    <property type="entry name" value="DUF4261"/>
    <property type="match status" value="1"/>
</dbReference>
<keyword evidence="3" id="KW-1185">Reference proteome</keyword>
<dbReference type="AlphaFoldDB" id="A0A4Y8SD58"/>
<gene>
    <name evidence="2" type="ORF">E2R66_13875</name>
</gene>
<dbReference type="RefSeq" id="WP_133231711.1">
    <property type="nucleotide sequence ID" value="NZ_SOZE01000013.1"/>
</dbReference>
<reference evidence="2 3" key="1">
    <citation type="journal article" date="2017" name="Int. J. Syst. Evol. Microbiol.">
        <title>Mucilaginibacterpsychrotolerans sp. nov., isolated from peatlands.</title>
        <authorList>
            <person name="Deng Y."/>
            <person name="Shen L."/>
            <person name="Xu B."/>
            <person name="Liu Y."/>
            <person name="Gu Z."/>
            <person name="Liu H."/>
            <person name="Zhou Y."/>
        </authorList>
    </citation>
    <scope>NUCLEOTIDE SEQUENCE [LARGE SCALE GENOMIC DNA]</scope>
    <source>
        <strain evidence="2 3">NH7-4</strain>
    </source>
</reference>
<accession>A0A4Y8SD58</accession>
<evidence type="ECO:0000259" key="1">
    <source>
        <dbReference type="Pfam" id="PF14080"/>
    </source>
</evidence>
<feature type="domain" description="DUF4261" evidence="1">
    <location>
        <begin position="186"/>
        <end position="259"/>
    </location>
</feature>
<evidence type="ECO:0000313" key="3">
    <source>
        <dbReference type="Proteomes" id="UP000297540"/>
    </source>
</evidence>
<name>A0A4Y8SD58_9SPHI</name>
<sequence length="261" mass="29381">MSLIDLFKRKKTKKQECKVLLAMAIFNNGDSFDVHQIIAHFESHWGVKPLDKEGNKEVASFRIDGETVALAEMQVQIPWADIEGTAQYAYNWPKASEDLKHHTGHAFATLMAGQKSRRERCEILSKVMYSIFKTSGAIGVYLGSESLLIPKKQYIDSMDILENGDFPVSLWIYIGLRQLETGNCAYTYGLKEFNKQEIEIINSKLSLEDLYEFLLNISAYIIGNDVTLKSGETIGLSQEQKIPVIISKGSFVEGESIKLSV</sequence>
<comment type="caution">
    <text evidence="2">The sequence shown here is derived from an EMBL/GenBank/DDBJ whole genome shotgun (WGS) entry which is preliminary data.</text>
</comment>